<dbReference type="RefSeq" id="WP_138473520.1">
    <property type="nucleotide sequence ID" value="NZ_VBTH01000001.1"/>
</dbReference>
<dbReference type="PROSITE" id="PS51186">
    <property type="entry name" value="GNAT"/>
    <property type="match status" value="1"/>
</dbReference>
<evidence type="ECO:0000259" key="1">
    <source>
        <dbReference type="PROSITE" id="PS51186"/>
    </source>
</evidence>
<feature type="domain" description="N-acetyltransferase" evidence="1">
    <location>
        <begin position="3"/>
        <end position="165"/>
    </location>
</feature>
<dbReference type="AlphaFoldDB" id="A0A5R9BY29"/>
<dbReference type="InterPro" id="IPR000182">
    <property type="entry name" value="GNAT_dom"/>
</dbReference>
<dbReference type="PANTHER" id="PTHR43328:SF1">
    <property type="entry name" value="N-ACETYLTRANSFERASE DOMAIN-CONTAINING PROTEIN"/>
    <property type="match status" value="1"/>
</dbReference>
<dbReference type="PANTHER" id="PTHR43328">
    <property type="entry name" value="ACETYLTRANSFERASE-RELATED"/>
    <property type="match status" value="1"/>
</dbReference>
<dbReference type="EMBL" id="VBTH01000001">
    <property type="protein sequence ID" value="TLQ05616.1"/>
    <property type="molecule type" value="Genomic_DNA"/>
</dbReference>
<keyword evidence="2" id="KW-0808">Transferase</keyword>
<protein>
    <submittedName>
        <fullName evidence="2">GNAT family N-acetyltransferase</fullName>
    </submittedName>
</protein>
<comment type="caution">
    <text evidence="2">The sequence shown here is derived from an EMBL/GenBank/DDBJ whole genome shotgun (WGS) entry which is preliminary data.</text>
</comment>
<dbReference type="Proteomes" id="UP000305541">
    <property type="component" value="Unassembled WGS sequence"/>
</dbReference>
<evidence type="ECO:0000313" key="3">
    <source>
        <dbReference type="Proteomes" id="UP000305541"/>
    </source>
</evidence>
<evidence type="ECO:0000313" key="2">
    <source>
        <dbReference type="EMBL" id="TLQ05616.1"/>
    </source>
</evidence>
<proteinExistence type="predicted"/>
<dbReference type="GO" id="GO:0016747">
    <property type="term" value="F:acyltransferase activity, transferring groups other than amino-acyl groups"/>
    <property type="evidence" value="ECO:0007669"/>
    <property type="project" value="InterPro"/>
</dbReference>
<dbReference type="Gene3D" id="3.40.630.30">
    <property type="match status" value="1"/>
</dbReference>
<dbReference type="Pfam" id="PF13302">
    <property type="entry name" value="Acetyltransf_3"/>
    <property type="match status" value="1"/>
</dbReference>
<dbReference type="InterPro" id="IPR016181">
    <property type="entry name" value="Acyl_CoA_acyltransferase"/>
</dbReference>
<name>A0A5R9BY29_9LACO</name>
<gene>
    <name evidence="2" type="ORF">FEZ51_00070</name>
</gene>
<organism evidence="2 3">
    <name type="scientific">Pediococcus stilesii</name>
    <dbReference type="NCBI Taxonomy" id="331679"/>
    <lineage>
        <taxon>Bacteria</taxon>
        <taxon>Bacillati</taxon>
        <taxon>Bacillota</taxon>
        <taxon>Bacilli</taxon>
        <taxon>Lactobacillales</taxon>
        <taxon>Lactobacillaceae</taxon>
        <taxon>Pediococcus</taxon>
    </lineage>
</organism>
<dbReference type="SUPFAM" id="SSF55729">
    <property type="entry name" value="Acyl-CoA N-acyltransferases (Nat)"/>
    <property type="match status" value="1"/>
</dbReference>
<sequence>MKFKLRYFLEKDFKDYQRLIGDPEIAEPSGMKILENPFEQWMAFKGMLGRQGFLAIADEDDHVIGGVFFFDQQEINHYELGYLLKKNYWNQGIMSKAVYFAIKNFEKQKTGTLRLSASVFEENVASSRVLEKNSFQKSSRKTTSVSGYNGQLKSEIQYEMIIKGLE</sequence>
<accession>A0A5R9BY29</accession>
<reference evidence="2 3" key="1">
    <citation type="submission" date="2019-05" db="EMBL/GenBank/DDBJ databases">
        <title>The metagenome of a microbial culture collection derived from dairy environment covers the genomic content of the human microbiome.</title>
        <authorList>
            <person name="Roder T."/>
            <person name="Wuthrich D."/>
            <person name="Sattari Z."/>
            <person name="Von Ah U."/>
            <person name="Bar C."/>
            <person name="Ronchi F."/>
            <person name="Macpherson A.J."/>
            <person name="Ganal-Vonarburg S.C."/>
            <person name="Bruggmann R."/>
            <person name="Vergeres G."/>
        </authorList>
    </citation>
    <scope>NUCLEOTIDE SEQUENCE [LARGE SCALE GENOMIC DNA]</scope>
    <source>
        <strain evidence="2 3">FAM 18815</strain>
    </source>
</reference>
<dbReference type="OrthoDB" id="9798081at2"/>